<sequence>MIELRRNCGIRGNESGGRILPEGGIGTGMRNILDGGATSGKVSSAQSPPG</sequence>
<protein>
    <submittedName>
        <fullName evidence="2">Uncharacterized protein</fullName>
    </submittedName>
</protein>
<reference evidence="2 3" key="1">
    <citation type="journal article" date="2018" name="Front. Plant Sci.">
        <title>Red Clover (Trifolium pratense) and Zigzag Clover (T. medium) - A Picture of Genomic Similarities and Differences.</title>
        <authorList>
            <person name="Dluhosova J."/>
            <person name="Istvanek J."/>
            <person name="Nedelnik J."/>
            <person name="Repkova J."/>
        </authorList>
    </citation>
    <scope>NUCLEOTIDE SEQUENCE [LARGE SCALE GENOMIC DNA]</scope>
    <source>
        <strain evidence="3">cv. 10/8</strain>
        <tissue evidence="2">Leaf</tissue>
    </source>
</reference>
<evidence type="ECO:0000313" key="3">
    <source>
        <dbReference type="Proteomes" id="UP000265520"/>
    </source>
</evidence>
<dbReference type="Proteomes" id="UP000265520">
    <property type="component" value="Unassembled WGS sequence"/>
</dbReference>
<keyword evidence="3" id="KW-1185">Reference proteome</keyword>
<evidence type="ECO:0000256" key="1">
    <source>
        <dbReference type="SAM" id="MobiDB-lite"/>
    </source>
</evidence>
<accession>A0A392SJS2</accession>
<name>A0A392SJS2_9FABA</name>
<organism evidence="2 3">
    <name type="scientific">Trifolium medium</name>
    <dbReference type="NCBI Taxonomy" id="97028"/>
    <lineage>
        <taxon>Eukaryota</taxon>
        <taxon>Viridiplantae</taxon>
        <taxon>Streptophyta</taxon>
        <taxon>Embryophyta</taxon>
        <taxon>Tracheophyta</taxon>
        <taxon>Spermatophyta</taxon>
        <taxon>Magnoliopsida</taxon>
        <taxon>eudicotyledons</taxon>
        <taxon>Gunneridae</taxon>
        <taxon>Pentapetalae</taxon>
        <taxon>rosids</taxon>
        <taxon>fabids</taxon>
        <taxon>Fabales</taxon>
        <taxon>Fabaceae</taxon>
        <taxon>Papilionoideae</taxon>
        <taxon>50 kb inversion clade</taxon>
        <taxon>NPAAA clade</taxon>
        <taxon>Hologalegina</taxon>
        <taxon>IRL clade</taxon>
        <taxon>Trifolieae</taxon>
        <taxon>Trifolium</taxon>
    </lineage>
</organism>
<evidence type="ECO:0000313" key="2">
    <source>
        <dbReference type="EMBL" id="MCI49121.1"/>
    </source>
</evidence>
<dbReference type="AlphaFoldDB" id="A0A392SJS2"/>
<comment type="caution">
    <text evidence="2">The sequence shown here is derived from an EMBL/GenBank/DDBJ whole genome shotgun (WGS) entry which is preliminary data.</text>
</comment>
<dbReference type="EMBL" id="LXQA010396261">
    <property type="protein sequence ID" value="MCI49121.1"/>
    <property type="molecule type" value="Genomic_DNA"/>
</dbReference>
<feature type="region of interest" description="Disordered" evidence="1">
    <location>
        <begin position="1"/>
        <end position="26"/>
    </location>
</feature>
<proteinExistence type="predicted"/>